<evidence type="ECO:0000313" key="5">
    <source>
        <dbReference type="Proteomes" id="UP001061958"/>
    </source>
</evidence>
<evidence type="ECO:0000313" key="4">
    <source>
        <dbReference type="EMBL" id="GJQ11895.1"/>
    </source>
</evidence>
<gene>
    <name evidence="4" type="ORF">GpartN1_g3686.t1</name>
</gene>
<keyword evidence="1" id="KW-0677">Repeat</keyword>
<dbReference type="Proteomes" id="UP001061958">
    <property type="component" value="Unassembled WGS sequence"/>
</dbReference>
<dbReference type="SUPFAM" id="SSF50985">
    <property type="entry name" value="RCC1/BLIP-II"/>
    <property type="match status" value="1"/>
</dbReference>
<dbReference type="InterPro" id="IPR009091">
    <property type="entry name" value="RCC1/BLIP-II"/>
</dbReference>
<name>A0A9C7PWU0_9RHOD</name>
<feature type="repeat" description="RCC1" evidence="2">
    <location>
        <begin position="327"/>
        <end position="382"/>
    </location>
</feature>
<feature type="repeat" description="RCC1" evidence="2">
    <location>
        <begin position="155"/>
        <end position="209"/>
    </location>
</feature>
<sequence>MTKAVTQWMFSYWKNGRVGNFIFYPISYYKHKSKGTRNIVYAWGNSDGGWTGHLPSEVAGKEYEDHVSGATSVYRPKIVASLQNKSIRDVACGQGFTLFVTRQGQVYSSGVGRYGQLGLGSLKEVEGITVIDSIPERVITCAAGDRHSLFVTEQGHLYTCGYGKRGELGLGTTCRRIETPQLIESLAREDERIIKVAAGHGFSVALSESGKVYSFGSANDGHLGHGEVPGGIFLWEPFHSHRHMETSPRLIRALEKEQMEYISCGSGHVFAINKEGVAFGWGCGRYHCFATREEVNWEQPQPLLHLPGPWKQIVSGGAHTLGLTRGGQVWAWGVNHFGCLGVGEQSISPGEPQMVEKLLQLAKEPIQWIAAGWFFSMAVDSEGYVYSWGRGQAGALGTGEDEDKWEPVAIQKENGEPLQVDRIYAGMNYAIAVKDE</sequence>
<feature type="repeat" description="RCC1" evidence="2">
    <location>
        <begin position="210"/>
        <end position="275"/>
    </location>
</feature>
<keyword evidence="5" id="KW-1185">Reference proteome</keyword>
<protein>
    <recommendedName>
        <fullName evidence="3">RCC1-like domain-containing protein</fullName>
    </recommendedName>
</protein>
<feature type="repeat" description="RCC1" evidence="2">
    <location>
        <begin position="276"/>
        <end position="326"/>
    </location>
</feature>
<evidence type="ECO:0000259" key="3">
    <source>
        <dbReference type="Pfam" id="PF25390"/>
    </source>
</evidence>
<dbReference type="Pfam" id="PF25390">
    <property type="entry name" value="WD40_RLD"/>
    <property type="match status" value="1"/>
</dbReference>
<reference evidence="4" key="2">
    <citation type="submission" date="2022-01" db="EMBL/GenBank/DDBJ databases">
        <authorList>
            <person name="Hirooka S."/>
            <person name="Miyagishima S.Y."/>
        </authorList>
    </citation>
    <scope>NUCLEOTIDE SEQUENCE</scope>
    <source>
        <strain evidence="4">NBRC 102759</strain>
    </source>
</reference>
<feature type="repeat" description="RCC1" evidence="2">
    <location>
        <begin position="104"/>
        <end position="154"/>
    </location>
</feature>
<dbReference type="InterPro" id="IPR058923">
    <property type="entry name" value="RCC1-like_dom"/>
</dbReference>
<dbReference type="InterPro" id="IPR000408">
    <property type="entry name" value="Reg_chr_condens"/>
</dbReference>
<feature type="domain" description="RCC1-like" evidence="3">
    <location>
        <begin position="40"/>
        <end position="431"/>
    </location>
</feature>
<proteinExistence type="predicted"/>
<comment type="caution">
    <text evidence="4">The sequence shown here is derived from an EMBL/GenBank/DDBJ whole genome shotgun (WGS) entry which is preliminary data.</text>
</comment>
<dbReference type="PANTHER" id="PTHR22870">
    <property type="entry name" value="REGULATOR OF CHROMOSOME CONDENSATION"/>
    <property type="match status" value="1"/>
</dbReference>
<evidence type="ECO:0000256" key="2">
    <source>
        <dbReference type="PROSITE-ProRule" id="PRU00235"/>
    </source>
</evidence>
<organism evidence="4 5">
    <name type="scientific">Galdieria partita</name>
    <dbReference type="NCBI Taxonomy" id="83374"/>
    <lineage>
        <taxon>Eukaryota</taxon>
        <taxon>Rhodophyta</taxon>
        <taxon>Bangiophyceae</taxon>
        <taxon>Galdieriales</taxon>
        <taxon>Galdieriaceae</taxon>
        <taxon>Galdieria</taxon>
    </lineage>
</organism>
<dbReference type="EMBL" id="BQMJ01000028">
    <property type="protein sequence ID" value="GJQ11895.1"/>
    <property type="molecule type" value="Genomic_DNA"/>
</dbReference>
<dbReference type="Gene3D" id="2.130.10.30">
    <property type="entry name" value="Regulator of chromosome condensation 1/beta-lactamase-inhibitor protein II"/>
    <property type="match status" value="2"/>
</dbReference>
<feature type="repeat" description="RCC1" evidence="2">
    <location>
        <begin position="38"/>
        <end position="103"/>
    </location>
</feature>
<dbReference type="InterPro" id="IPR051210">
    <property type="entry name" value="Ub_ligase/GEF_domain"/>
</dbReference>
<dbReference type="AlphaFoldDB" id="A0A9C7PWU0"/>
<feature type="repeat" description="RCC1" evidence="2">
    <location>
        <begin position="383"/>
        <end position="436"/>
    </location>
</feature>
<dbReference type="PANTHER" id="PTHR22870:SF408">
    <property type="entry name" value="OS09G0560450 PROTEIN"/>
    <property type="match status" value="1"/>
</dbReference>
<dbReference type="PRINTS" id="PR00633">
    <property type="entry name" value="RCCNDNSATION"/>
</dbReference>
<dbReference type="PROSITE" id="PS50012">
    <property type="entry name" value="RCC1_3"/>
    <property type="match status" value="7"/>
</dbReference>
<accession>A0A9C7PWU0</accession>
<evidence type="ECO:0000256" key="1">
    <source>
        <dbReference type="ARBA" id="ARBA00022737"/>
    </source>
</evidence>
<reference evidence="4" key="1">
    <citation type="journal article" date="2022" name="Proc. Natl. Acad. Sci. U.S.A.">
        <title>Life cycle and functional genomics of the unicellular red alga Galdieria for elucidating algal and plant evolution and industrial use.</title>
        <authorList>
            <person name="Hirooka S."/>
            <person name="Itabashi T."/>
            <person name="Ichinose T.M."/>
            <person name="Onuma R."/>
            <person name="Fujiwara T."/>
            <person name="Yamashita S."/>
            <person name="Jong L.W."/>
            <person name="Tomita R."/>
            <person name="Iwane A.H."/>
            <person name="Miyagishima S.Y."/>
        </authorList>
    </citation>
    <scope>NUCLEOTIDE SEQUENCE</scope>
    <source>
        <strain evidence="4">NBRC 102759</strain>
    </source>
</reference>
<dbReference type="OrthoDB" id="605at2759"/>